<dbReference type="EMBL" id="CM042043">
    <property type="protein sequence ID" value="KAI3696063.1"/>
    <property type="molecule type" value="Genomic_DNA"/>
</dbReference>
<gene>
    <name evidence="1" type="ORF">L1987_79072</name>
</gene>
<dbReference type="Proteomes" id="UP001056120">
    <property type="component" value="Linkage Group LG26"/>
</dbReference>
<sequence length="873" mass="100777">MESWRLSGKRPFLSTWHAATSTKLTPPRSTILQNQPLDLPRWHPIPHLPQYINPPNQTTIISKPNPAFKRFSEDRNEEVDSSFSQKLHANAESDSDEPVDPPKVEEKLGAVPHGLSTDSDVVKREAESMSRKSLRNNAEKFEFQAEVSRLMDILINSLYSNKDIFLREIISNASDALDKIRFLSLTDKEVLGEGDDTKLEIQIKLDKENKILTIRDRGVGMTKEELIKNLGTIAKSGTSAFMEKMQTRGDLNLIGQFGVGFYSVYLIADYVEVISKHNDEKQYVWESKADGAFAISEDTYNEPLGRGTEIRLHLKDEAGEYLEESKLKDLVRKYSEFINFPIYLWASKEVDVEVPAEDNDSSDDEEKPESTDGEEKEDEDSDKDEDEEKPKTKTIKETTYEWEHLNDVKAIWLRSPKEVTEEEYMKFYHSLAKDFGDEKPLAWSHFNAEGDVEFKAVLFVPTKAPTDLYESYYTANRSNLKLYVRRVFISDEFDALLPKFLQFLMGLVDSDTLPLNVSREMLQQHDSLKTIKKKLIRKALDMIRKLAEEDPDESHDHKDKKVAEVEESKENDEKRGQYTKFWNEFGKSIKLGIVEDSTNRNRLAKLLRFKTTKSDGKLTSLDQYISRMKSGQKDIFYITGSIKDQLEKSPFLERLKKKNFEVIFFTDPMDEYLMQYLMEYEDKKFQNVSKEGLKLGKDSKDKEVKESFKELTKWWKETLASENVDDVKISNRLADTPCVVVTNKYGWSANMERIMQSQTLSEAGKGHTRGKRVLEINARHPIIMELRERVVKDPKDARVKKTAQLMYQTALMESGFLLPDPKDFASRVYDSVKTSLSIDPDAAVEEEDEVEEVLEVEVEKHTEVSHEDIKDEL</sequence>
<reference evidence="1 2" key="2">
    <citation type="journal article" date="2022" name="Mol. Ecol. Resour.">
        <title>The genomes of chicory, endive, great burdock and yacon provide insights into Asteraceae paleo-polyploidization history and plant inulin production.</title>
        <authorList>
            <person name="Fan W."/>
            <person name="Wang S."/>
            <person name="Wang H."/>
            <person name="Wang A."/>
            <person name="Jiang F."/>
            <person name="Liu H."/>
            <person name="Zhao H."/>
            <person name="Xu D."/>
            <person name="Zhang Y."/>
        </authorList>
    </citation>
    <scope>NUCLEOTIDE SEQUENCE [LARGE SCALE GENOMIC DNA]</scope>
    <source>
        <strain evidence="2">cv. Yunnan</strain>
        <tissue evidence="1">Leaves</tissue>
    </source>
</reference>
<name>A0ACB8ZFH3_9ASTR</name>
<evidence type="ECO:0000313" key="2">
    <source>
        <dbReference type="Proteomes" id="UP001056120"/>
    </source>
</evidence>
<comment type="caution">
    <text evidence="1">The sequence shown here is derived from an EMBL/GenBank/DDBJ whole genome shotgun (WGS) entry which is preliminary data.</text>
</comment>
<organism evidence="1 2">
    <name type="scientific">Smallanthus sonchifolius</name>
    <dbReference type="NCBI Taxonomy" id="185202"/>
    <lineage>
        <taxon>Eukaryota</taxon>
        <taxon>Viridiplantae</taxon>
        <taxon>Streptophyta</taxon>
        <taxon>Embryophyta</taxon>
        <taxon>Tracheophyta</taxon>
        <taxon>Spermatophyta</taxon>
        <taxon>Magnoliopsida</taxon>
        <taxon>eudicotyledons</taxon>
        <taxon>Gunneridae</taxon>
        <taxon>Pentapetalae</taxon>
        <taxon>asterids</taxon>
        <taxon>campanulids</taxon>
        <taxon>Asterales</taxon>
        <taxon>Asteraceae</taxon>
        <taxon>Asteroideae</taxon>
        <taxon>Heliantheae alliance</taxon>
        <taxon>Millerieae</taxon>
        <taxon>Smallanthus</taxon>
    </lineage>
</organism>
<reference evidence="2" key="1">
    <citation type="journal article" date="2022" name="Mol. Ecol. Resour.">
        <title>The genomes of chicory, endive, great burdock and yacon provide insights into Asteraceae palaeo-polyploidization history and plant inulin production.</title>
        <authorList>
            <person name="Fan W."/>
            <person name="Wang S."/>
            <person name="Wang H."/>
            <person name="Wang A."/>
            <person name="Jiang F."/>
            <person name="Liu H."/>
            <person name="Zhao H."/>
            <person name="Xu D."/>
            <person name="Zhang Y."/>
        </authorList>
    </citation>
    <scope>NUCLEOTIDE SEQUENCE [LARGE SCALE GENOMIC DNA]</scope>
    <source>
        <strain evidence="2">cv. Yunnan</strain>
    </source>
</reference>
<accession>A0ACB8ZFH3</accession>
<keyword evidence="2" id="KW-1185">Reference proteome</keyword>
<evidence type="ECO:0000313" key="1">
    <source>
        <dbReference type="EMBL" id="KAI3696063.1"/>
    </source>
</evidence>
<proteinExistence type="predicted"/>
<protein>
    <submittedName>
        <fullName evidence="1">Uncharacterized protein</fullName>
    </submittedName>
</protein>